<reference evidence="3 4" key="1">
    <citation type="journal article" date="2024" name="Nat. Commun.">
        <title>Phylogenomics reveals the evolutionary origins of lichenization in chlorophyte algae.</title>
        <authorList>
            <person name="Puginier C."/>
            <person name="Libourel C."/>
            <person name="Otte J."/>
            <person name="Skaloud P."/>
            <person name="Haon M."/>
            <person name="Grisel S."/>
            <person name="Petersen M."/>
            <person name="Berrin J.G."/>
            <person name="Delaux P.M."/>
            <person name="Dal Grande F."/>
            <person name="Keller J."/>
        </authorList>
    </citation>
    <scope>NUCLEOTIDE SEQUENCE [LARGE SCALE GENOMIC DNA]</scope>
    <source>
        <strain evidence="3 4">SAG 2523</strain>
    </source>
</reference>
<evidence type="ECO:0000256" key="1">
    <source>
        <dbReference type="ARBA" id="ARBA00061469"/>
    </source>
</evidence>
<organism evidence="3 4">
    <name type="scientific">Apatococcus fuscideae</name>
    <dbReference type="NCBI Taxonomy" id="2026836"/>
    <lineage>
        <taxon>Eukaryota</taxon>
        <taxon>Viridiplantae</taxon>
        <taxon>Chlorophyta</taxon>
        <taxon>core chlorophytes</taxon>
        <taxon>Trebouxiophyceae</taxon>
        <taxon>Chlorellales</taxon>
        <taxon>Chlorellaceae</taxon>
        <taxon>Apatococcus</taxon>
    </lineage>
</organism>
<dbReference type="Proteomes" id="UP001485043">
    <property type="component" value="Unassembled WGS sequence"/>
</dbReference>
<dbReference type="Pfam" id="PF09783">
    <property type="entry name" value="Vac_ImportDeg"/>
    <property type="match status" value="1"/>
</dbReference>
<dbReference type="PANTHER" id="PTHR14534:SF3">
    <property type="entry name" value="GID COMPLEX SUBUNIT 4 HOMOLOG"/>
    <property type="match status" value="1"/>
</dbReference>
<dbReference type="GO" id="GO:0006623">
    <property type="term" value="P:protein targeting to vacuole"/>
    <property type="evidence" value="ECO:0007669"/>
    <property type="project" value="TreeGrafter"/>
</dbReference>
<dbReference type="AlphaFoldDB" id="A0AAW1SNU8"/>
<dbReference type="GO" id="GO:0005773">
    <property type="term" value="C:vacuole"/>
    <property type="evidence" value="ECO:0007669"/>
    <property type="project" value="GOC"/>
</dbReference>
<comment type="similarity">
    <text evidence="1">Belongs to the GID4/VID24 family.</text>
</comment>
<dbReference type="InterPro" id="IPR018618">
    <property type="entry name" value="GID4/10-like"/>
</dbReference>
<dbReference type="GO" id="GO:0007039">
    <property type="term" value="P:protein catabolic process in the vacuole"/>
    <property type="evidence" value="ECO:0007669"/>
    <property type="project" value="TreeGrafter"/>
</dbReference>
<feature type="region of interest" description="Disordered" evidence="2">
    <location>
        <begin position="1"/>
        <end position="32"/>
    </location>
</feature>
<dbReference type="EMBL" id="JALJOV010001395">
    <property type="protein sequence ID" value="KAK9848496.1"/>
    <property type="molecule type" value="Genomic_DNA"/>
</dbReference>
<protein>
    <submittedName>
        <fullName evidence="3">Uncharacterized protein</fullName>
    </submittedName>
</protein>
<name>A0AAW1SNU8_9CHLO</name>
<dbReference type="GO" id="GO:0045721">
    <property type="term" value="P:negative regulation of gluconeogenesis"/>
    <property type="evidence" value="ECO:0007669"/>
    <property type="project" value="TreeGrafter"/>
</dbReference>
<keyword evidence="4" id="KW-1185">Reference proteome</keyword>
<dbReference type="GO" id="GO:0043161">
    <property type="term" value="P:proteasome-mediated ubiquitin-dependent protein catabolic process"/>
    <property type="evidence" value="ECO:0007669"/>
    <property type="project" value="TreeGrafter"/>
</dbReference>
<sequence>MPLAPRRQRDGPWPSLEDRSMPDSRFRSDTPARVSALQHLRYLHREMRSGEHRQLLAGASPSQLEPDPCPAHAYQGVFADTNFSDSPTAARRPADELFETSESDREGGGIQCLGVPPSCSYLATGQEFTGRQRVSRVTSNRSEDWSVQVQIQDCNLRTGYVCGSMSAENVPQVRAPVVTFWEGEIIDNVNHCFVTGKWGTTRLTDSQHWRQFETAFIPLRNSIQWRCGGSCNKLADHPYIFMRWKEQAFVDAKEDCGLTITGFYYICLSRLDGSIQGLYCDPKSSPYQLLELQPANSHQGHTVGSYQFC</sequence>
<accession>A0AAW1SNU8</accession>
<evidence type="ECO:0000313" key="4">
    <source>
        <dbReference type="Proteomes" id="UP001485043"/>
    </source>
</evidence>
<gene>
    <name evidence="3" type="ORF">WJX84_010482</name>
</gene>
<feature type="compositionally biased region" description="Basic and acidic residues" evidence="2">
    <location>
        <begin position="16"/>
        <end position="30"/>
    </location>
</feature>
<evidence type="ECO:0000313" key="3">
    <source>
        <dbReference type="EMBL" id="KAK9848496.1"/>
    </source>
</evidence>
<dbReference type="PANTHER" id="PTHR14534">
    <property type="entry name" value="VACUOLAR IMPORT AND DEGRADATION PROTEIN 24"/>
    <property type="match status" value="1"/>
</dbReference>
<proteinExistence type="inferred from homology"/>
<evidence type="ECO:0000256" key="2">
    <source>
        <dbReference type="SAM" id="MobiDB-lite"/>
    </source>
</evidence>
<dbReference type="GO" id="GO:0034657">
    <property type="term" value="C:GID complex"/>
    <property type="evidence" value="ECO:0007669"/>
    <property type="project" value="TreeGrafter"/>
</dbReference>
<comment type="caution">
    <text evidence="3">The sequence shown here is derived from an EMBL/GenBank/DDBJ whole genome shotgun (WGS) entry which is preliminary data.</text>
</comment>